<sequence>MHGGGQACTQAPRLLRILERGGGAEDWLGRVCIISSTCRLFMALAKACEAVEVLKC</sequence>
<dbReference type="AlphaFoldDB" id="A6HJ94"/>
<gene>
    <name evidence="1" type="ORF">rCG_32599</name>
</gene>
<reference evidence="1 2" key="1">
    <citation type="submission" date="2005-07" db="EMBL/GenBank/DDBJ databases">
        <authorList>
            <person name="Mural R.J."/>
            <person name="Li P.W."/>
            <person name="Adams M.D."/>
            <person name="Amanatides P.G."/>
            <person name="Baden-Tillson H."/>
            <person name="Barnstead M."/>
            <person name="Chin S.H."/>
            <person name="Dew I."/>
            <person name="Evans C.A."/>
            <person name="Ferriera S."/>
            <person name="Flanigan M."/>
            <person name="Fosler C."/>
            <person name="Glodek A."/>
            <person name="Gu Z."/>
            <person name="Holt R.A."/>
            <person name="Jennings D."/>
            <person name="Kraft C.L."/>
            <person name="Lu F."/>
            <person name="Nguyen T."/>
            <person name="Nusskern D.R."/>
            <person name="Pfannkoch C.M."/>
            <person name="Sitter C."/>
            <person name="Sutton G.G."/>
            <person name="Venter J.C."/>
            <person name="Wang Z."/>
            <person name="Woodage T."/>
            <person name="Zheng X.H."/>
            <person name="Zhong F."/>
        </authorList>
    </citation>
    <scope>NUCLEOTIDE SEQUENCE [LARGE SCALE GENOMIC DNA]</scope>
    <source>
        <strain>BN</strain>
        <strain evidence="2">Sprague-Dawley</strain>
    </source>
</reference>
<organism evidence="1 2">
    <name type="scientific">Rattus norvegicus</name>
    <name type="common">Rat</name>
    <dbReference type="NCBI Taxonomy" id="10116"/>
    <lineage>
        <taxon>Eukaryota</taxon>
        <taxon>Metazoa</taxon>
        <taxon>Chordata</taxon>
        <taxon>Craniata</taxon>
        <taxon>Vertebrata</taxon>
        <taxon>Euteleostomi</taxon>
        <taxon>Mammalia</taxon>
        <taxon>Eutheria</taxon>
        <taxon>Euarchontoglires</taxon>
        <taxon>Glires</taxon>
        <taxon>Rodentia</taxon>
        <taxon>Myomorpha</taxon>
        <taxon>Muroidea</taxon>
        <taxon>Muridae</taxon>
        <taxon>Murinae</taxon>
        <taxon>Rattus</taxon>
    </lineage>
</organism>
<protein>
    <submittedName>
        <fullName evidence="1">RCG32599</fullName>
    </submittedName>
</protein>
<evidence type="ECO:0000313" key="2">
    <source>
        <dbReference type="Proteomes" id="UP000234681"/>
    </source>
</evidence>
<evidence type="ECO:0000313" key="1">
    <source>
        <dbReference type="EMBL" id="EDM06099.1"/>
    </source>
</evidence>
<accession>A6HJ94</accession>
<proteinExistence type="predicted"/>
<dbReference type="Proteomes" id="UP000234681">
    <property type="component" value="Chromosome 10"/>
</dbReference>
<dbReference type="EMBL" id="CH473948">
    <property type="protein sequence ID" value="EDM06099.1"/>
    <property type="molecule type" value="Genomic_DNA"/>
</dbReference>
<name>A6HJ94_RAT</name>